<evidence type="ECO:0000313" key="2">
    <source>
        <dbReference type="EMBL" id="EFC46595.1"/>
    </source>
</evidence>
<evidence type="ECO:0000256" key="1">
    <source>
        <dbReference type="SAM" id="MobiDB-lite"/>
    </source>
</evidence>
<dbReference type="AlphaFoldDB" id="D2V9H9"/>
<dbReference type="VEuPathDB" id="AmoebaDB:NAEGRDRAFT_65448"/>
<keyword evidence="3" id="KW-1185">Reference proteome</keyword>
<feature type="region of interest" description="Disordered" evidence="1">
    <location>
        <begin position="1"/>
        <end position="45"/>
    </location>
</feature>
<accession>D2V9H9</accession>
<protein>
    <submittedName>
        <fullName evidence="2">Predicted protein</fullName>
    </submittedName>
</protein>
<feature type="compositionally biased region" description="Basic and acidic residues" evidence="1">
    <location>
        <begin position="11"/>
        <end position="21"/>
    </location>
</feature>
<dbReference type="InterPro" id="IPR038498">
    <property type="entry name" value="OspF/SpvC_sf"/>
</dbReference>
<dbReference type="RefSeq" id="XP_002679339.1">
    <property type="nucleotide sequence ID" value="XM_002679293.1"/>
</dbReference>
<dbReference type="GeneID" id="8859833"/>
<evidence type="ECO:0000313" key="3">
    <source>
        <dbReference type="Proteomes" id="UP000006671"/>
    </source>
</evidence>
<name>D2V9H9_NAEGR</name>
<reference evidence="2 3" key="1">
    <citation type="journal article" date="2010" name="Cell">
        <title>The genome of Naegleria gruberi illuminates early eukaryotic versatility.</title>
        <authorList>
            <person name="Fritz-Laylin L.K."/>
            <person name="Prochnik S.E."/>
            <person name="Ginger M.L."/>
            <person name="Dacks J.B."/>
            <person name="Carpenter M.L."/>
            <person name="Field M.C."/>
            <person name="Kuo A."/>
            <person name="Paredez A."/>
            <person name="Chapman J."/>
            <person name="Pham J."/>
            <person name="Shu S."/>
            <person name="Neupane R."/>
            <person name="Cipriano M."/>
            <person name="Mancuso J."/>
            <person name="Tu H."/>
            <person name="Salamov A."/>
            <person name="Lindquist E."/>
            <person name="Shapiro H."/>
            <person name="Lucas S."/>
            <person name="Grigoriev I.V."/>
            <person name="Cande W.Z."/>
            <person name="Fulton C."/>
            <person name="Rokhsar D.S."/>
            <person name="Dawson S.C."/>
        </authorList>
    </citation>
    <scope>NUCLEOTIDE SEQUENCE [LARGE SCALE GENOMIC DNA]</scope>
    <source>
        <strain evidence="2 3">NEG-M</strain>
    </source>
</reference>
<dbReference type="KEGG" id="ngr:NAEGRDRAFT_65448"/>
<dbReference type="Proteomes" id="UP000006671">
    <property type="component" value="Unassembled WGS sequence"/>
</dbReference>
<dbReference type="OMA" id="YWLAQAM"/>
<organism evidence="3">
    <name type="scientific">Naegleria gruberi</name>
    <name type="common">Amoeba</name>
    <dbReference type="NCBI Taxonomy" id="5762"/>
    <lineage>
        <taxon>Eukaryota</taxon>
        <taxon>Discoba</taxon>
        <taxon>Heterolobosea</taxon>
        <taxon>Tetramitia</taxon>
        <taxon>Eutetramitia</taxon>
        <taxon>Vahlkampfiidae</taxon>
        <taxon>Naegleria</taxon>
    </lineage>
</organism>
<dbReference type="Gene3D" id="3.30.2430.10">
    <property type="entry name" value="phosphothreonine lyase"/>
    <property type="match status" value="1"/>
</dbReference>
<proteinExistence type="predicted"/>
<dbReference type="InParanoid" id="D2V9H9"/>
<gene>
    <name evidence="2" type="ORF">NAEGRDRAFT_65448</name>
</gene>
<dbReference type="OrthoDB" id="417680at2759"/>
<dbReference type="EMBL" id="GG738858">
    <property type="protein sequence ID" value="EFC46595.1"/>
    <property type="molecule type" value="Genomic_DNA"/>
</dbReference>
<dbReference type="eggNOG" id="ENOG502SVJP">
    <property type="taxonomic scope" value="Eukaryota"/>
</dbReference>
<sequence>MLQSSANTTTDDQHNDQQQDKDSEEPFFIDDQYSQALKNGQEEEEDKPEHLIVFNYDKLLSDTSKMYQLKNYYVGASNGFIRLYTAEGHRYWLAQAMCQHRAPDMKVHFSVHLDDLPKAFELLAQHFYLSRCKFGMKAYMLKDWAHRRAQQQDDVLSVEEEDILTDLSVEKNSVESSILLNVNQNSDSTSDISNISIDSGWPEHMQGREITVYIYRYYDLEKYKTIREYGEGGLYKEFSIDDTLCRYRRRDLSEYRHGNPFEMFDLQKKHEEQLVFYRKWIQAAEEILEYHNIRNNGCAFGDLNLGGKYASFRNETFVPLRSREKEVLENQKDKQSFSVDDLFVYPLNENGWNASGHPDANLIYEALRFNQVKLYDYVKWFNLDL</sequence>